<evidence type="ECO:0000313" key="1">
    <source>
        <dbReference type="EMBL" id="RDH14220.1"/>
    </source>
</evidence>
<reference evidence="1 2" key="1">
    <citation type="submission" date="2018-07" db="EMBL/GenBank/DDBJ databases">
        <title>Section-level genome sequencing of Aspergillus section Nigri to investigate inter- and intra-species variation.</title>
        <authorList>
            <consortium name="DOE Joint Genome Institute"/>
            <person name="Vesth T.C."/>
            <person name="Nybo J.L."/>
            <person name="Theobald S."/>
            <person name="Frisvad J.C."/>
            <person name="Larsen T.O."/>
            <person name="Nielsen K.F."/>
            <person name="Hoof J.B."/>
            <person name="Brandl J."/>
            <person name="Salamov A."/>
            <person name="Riley R."/>
            <person name="Gladden J.M."/>
            <person name="Phatale P."/>
            <person name="Nielsen M.T."/>
            <person name="Lyhne E.K."/>
            <person name="Kogle M.E."/>
            <person name="Strasser K."/>
            <person name="McDonnell E."/>
            <person name="Barry K."/>
            <person name="Clum A."/>
            <person name="Chen C."/>
            <person name="Nolan M."/>
            <person name="Sandor L."/>
            <person name="Kuo A."/>
            <person name="Lipzen A."/>
            <person name="Hainaut M."/>
            <person name="Drula E."/>
            <person name="Tsang A."/>
            <person name="Magnuson J.K."/>
            <person name="Henrissat B."/>
            <person name="Wiebenga A."/>
            <person name="Simmons B.A."/>
            <person name="Makela M.R."/>
            <person name="De vries R.P."/>
            <person name="Grigoriev I.V."/>
            <person name="Mortensen U.H."/>
            <person name="Baker S.E."/>
            <person name="Andersen M.R."/>
        </authorList>
    </citation>
    <scope>NUCLEOTIDE SEQUENCE [LARGE SCALE GENOMIC DNA]</scope>
    <source>
        <strain evidence="1 2">ATCC 13496</strain>
    </source>
</reference>
<dbReference type="EMBL" id="KZ851973">
    <property type="protein sequence ID" value="RDH14220.1"/>
    <property type="molecule type" value="Genomic_DNA"/>
</dbReference>
<evidence type="ECO:0000313" key="2">
    <source>
        <dbReference type="Proteomes" id="UP000253845"/>
    </source>
</evidence>
<name>A0A370BJG3_ASPNG</name>
<dbReference type="AlphaFoldDB" id="A0A370BJG3"/>
<sequence length="88" mass="9652">MPWRSKVALKLWSGSALRYRQTPRRPFSIWSLGGLLWVAGFPTRRPAGGSSLVFGTIHCQLQPLVMVGDAHATTDHGTAQSFRNGSCI</sequence>
<accession>A0A370BJG3</accession>
<dbReference type="VEuPathDB" id="FungiDB:M747DRAFT_169484"/>
<proteinExistence type="predicted"/>
<protein>
    <submittedName>
        <fullName evidence="1">Uncharacterized protein</fullName>
    </submittedName>
</protein>
<gene>
    <name evidence="1" type="ORF">M747DRAFT_169484</name>
</gene>
<dbReference type="Proteomes" id="UP000253845">
    <property type="component" value="Unassembled WGS sequence"/>
</dbReference>
<organism evidence="1 2">
    <name type="scientific">Aspergillus niger ATCC 13496</name>
    <dbReference type="NCBI Taxonomy" id="1353008"/>
    <lineage>
        <taxon>Eukaryota</taxon>
        <taxon>Fungi</taxon>
        <taxon>Dikarya</taxon>
        <taxon>Ascomycota</taxon>
        <taxon>Pezizomycotina</taxon>
        <taxon>Eurotiomycetes</taxon>
        <taxon>Eurotiomycetidae</taxon>
        <taxon>Eurotiales</taxon>
        <taxon>Aspergillaceae</taxon>
        <taxon>Aspergillus</taxon>
        <taxon>Aspergillus subgen. Circumdati</taxon>
    </lineage>
</organism>